<evidence type="ECO:0000313" key="6">
    <source>
        <dbReference type="Proteomes" id="UP000053989"/>
    </source>
</evidence>
<name>A0A0C3DSG7_9AGAM</name>
<dbReference type="CDD" id="cd06257">
    <property type="entry name" value="DnaJ"/>
    <property type="match status" value="1"/>
</dbReference>
<dbReference type="Pfam" id="PF22774">
    <property type="entry name" value="DNAJC11_beta-barrel"/>
    <property type="match status" value="1"/>
</dbReference>
<proteinExistence type="predicted"/>
<dbReference type="OrthoDB" id="10250354at2759"/>
<organism evidence="5 6">
    <name type="scientific">Scleroderma citrinum Foug A</name>
    <dbReference type="NCBI Taxonomy" id="1036808"/>
    <lineage>
        <taxon>Eukaryota</taxon>
        <taxon>Fungi</taxon>
        <taxon>Dikarya</taxon>
        <taxon>Basidiomycota</taxon>
        <taxon>Agaricomycotina</taxon>
        <taxon>Agaricomycetes</taxon>
        <taxon>Agaricomycetidae</taxon>
        <taxon>Boletales</taxon>
        <taxon>Sclerodermatineae</taxon>
        <taxon>Sclerodermataceae</taxon>
        <taxon>Scleroderma</taxon>
    </lineage>
</organism>
<reference evidence="5 6" key="1">
    <citation type="submission" date="2014-04" db="EMBL/GenBank/DDBJ databases">
        <authorList>
            <consortium name="DOE Joint Genome Institute"/>
            <person name="Kuo A."/>
            <person name="Kohler A."/>
            <person name="Nagy L.G."/>
            <person name="Floudas D."/>
            <person name="Copeland A."/>
            <person name="Barry K.W."/>
            <person name="Cichocki N."/>
            <person name="Veneault-Fourrey C."/>
            <person name="LaButti K."/>
            <person name="Lindquist E.A."/>
            <person name="Lipzen A."/>
            <person name="Lundell T."/>
            <person name="Morin E."/>
            <person name="Murat C."/>
            <person name="Sun H."/>
            <person name="Tunlid A."/>
            <person name="Henrissat B."/>
            <person name="Grigoriev I.V."/>
            <person name="Hibbett D.S."/>
            <person name="Martin F."/>
            <person name="Nordberg H.P."/>
            <person name="Cantor M.N."/>
            <person name="Hua S.X."/>
        </authorList>
    </citation>
    <scope>NUCLEOTIDE SEQUENCE [LARGE SCALE GENOMIC DNA]</scope>
    <source>
        <strain evidence="5 6">Foug A</strain>
    </source>
</reference>
<feature type="transmembrane region" description="Helical" evidence="3">
    <location>
        <begin position="417"/>
        <end position="437"/>
    </location>
</feature>
<dbReference type="InterPro" id="IPR036869">
    <property type="entry name" value="J_dom_sf"/>
</dbReference>
<dbReference type="Proteomes" id="UP000053989">
    <property type="component" value="Unassembled WGS sequence"/>
</dbReference>
<dbReference type="EMBL" id="KN822077">
    <property type="protein sequence ID" value="KIM59104.1"/>
    <property type="molecule type" value="Genomic_DNA"/>
</dbReference>
<dbReference type="PRINTS" id="PR00625">
    <property type="entry name" value="JDOMAIN"/>
</dbReference>
<dbReference type="InterPro" id="IPR024586">
    <property type="entry name" value="DnaJ-like_C11_C"/>
</dbReference>
<dbReference type="FunCoup" id="A0A0C3DSG7">
    <property type="interactions" value="288"/>
</dbReference>
<dbReference type="InterPro" id="IPR001623">
    <property type="entry name" value="DnaJ_domain"/>
</dbReference>
<dbReference type="SUPFAM" id="SSF46565">
    <property type="entry name" value="Chaperone J-domain"/>
    <property type="match status" value="1"/>
</dbReference>
<dbReference type="GO" id="GO:0005739">
    <property type="term" value="C:mitochondrion"/>
    <property type="evidence" value="ECO:0007669"/>
    <property type="project" value="GOC"/>
</dbReference>
<feature type="coiled-coil region" evidence="2">
    <location>
        <begin position="449"/>
        <end position="480"/>
    </location>
</feature>
<dbReference type="InterPro" id="IPR055225">
    <property type="entry name" value="DNAJC11-like_beta-barrel"/>
</dbReference>
<dbReference type="HOGENOM" id="CLU_019611_0_1_1"/>
<dbReference type="Pfam" id="PF00226">
    <property type="entry name" value="DnaJ"/>
    <property type="match status" value="1"/>
</dbReference>
<evidence type="ECO:0000256" key="3">
    <source>
        <dbReference type="SAM" id="Phobius"/>
    </source>
</evidence>
<dbReference type="Pfam" id="PF11875">
    <property type="entry name" value="DnaJ-like_C11_C"/>
    <property type="match status" value="1"/>
</dbReference>
<reference evidence="6" key="2">
    <citation type="submission" date="2015-01" db="EMBL/GenBank/DDBJ databases">
        <title>Evolutionary Origins and Diversification of the Mycorrhizal Mutualists.</title>
        <authorList>
            <consortium name="DOE Joint Genome Institute"/>
            <consortium name="Mycorrhizal Genomics Consortium"/>
            <person name="Kohler A."/>
            <person name="Kuo A."/>
            <person name="Nagy L.G."/>
            <person name="Floudas D."/>
            <person name="Copeland A."/>
            <person name="Barry K.W."/>
            <person name="Cichocki N."/>
            <person name="Veneault-Fourrey C."/>
            <person name="LaButti K."/>
            <person name="Lindquist E.A."/>
            <person name="Lipzen A."/>
            <person name="Lundell T."/>
            <person name="Morin E."/>
            <person name="Murat C."/>
            <person name="Riley R."/>
            <person name="Ohm R."/>
            <person name="Sun H."/>
            <person name="Tunlid A."/>
            <person name="Henrissat B."/>
            <person name="Grigoriev I.V."/>
            <person name="Hibbett D.S."/>
            <person name="Martin F."/>
        </authorList>
    </citation>
    <scope>NUCLEOTIDE SEQUENCE [LARGE SCALE GENOMIC DNA]</scope>
    <source>
        <strain evidence="6">Foug A</strain>
    </source>
</reference>
<feature type="domain" description="J" evidence="4">
    <location>
        <begin position="12"/>
        <end position="80"/>
    </location>
</feature>
<dbReference type="PROSITE" id="PS50076">
    <property type="entry name" value="DNAJ_2"/>
    <property type="match status" value="1"/>
</dbReference>
<keyword evidence="2" id="KW-0175">Coiled coil</keyword>
<dbReference type="PANTHER" id="PTHR44157">
    <property type="entry name" value="DNAJ HOMOLOG SUBFAMILY C MEMBER 11"/>
    <property type="match status" value="1"/>
</dbReference>
<protein>
    <recommendedName>
        <fullName evidence="4">J domain-containing protein</fullName>
    </recommendedName>
</protein>
<keyword evidence="3" id="KW-1133">Transmembrane helix</keyword>
<dbReference type="SMART" id="SM00271">
    <property type="entry name" value="DnaJ"/>
    <property type="match status" value="1"/>
</dbReference>
<keyword evidence="3" id="KW-0812">Transmembrane</keyword>
<sequence>MASPESKEEKNYLYAVLNLPPTASQSEIREKYKALSVVFHPDKQQDFQVKEAASKKFLEIQKAYEVLSDPFLREVYDILGLEGLNKQWPEELRSKDSEEIKAVLRQWDIDHSNEILKKLLQPRGKVTCAVNASSLLARDDKFSGNFVNRLNGIQLSSFSVRHGILQALNPQTTIGLTSEVHSGSRDFFSARGVLTGALRHQFSPRLVLELTAAFLSPHVVTAKTAYSDHENVVAVKTTFIPALWYLFPPVTTFAFARRLFRDSLTQGSASWTYTPDWPGGVLELNVSSPREFNSASAGDYTDAAESSIFGGPGSTSGFATGVQTWSSGLTLAGLDSFIKAEYSLFFGELSLRLKATAELGLRKVACIISAKWIGQQGAFGTGVGLSNEGVVLRFQIKYLDQKWMLPITLTPERDLNLALYTVLVPSTVVVVGYHFFLKPRRRAQRTRYFEKARRELHDEKSELRREIENSNLLLQDVARRHMDAERSRGGLVILEAAYGPSPDKEAVGLDVDVTTSLRALVHNGQLYISSRTPKSAIQGFLDPAPSAPKTLRVRYLFRDRMHYAEIPDLSPVVLPLKDHLVI</sequence>
<evidence type="ECO:0000256" key="1">
    <source>
        <dbReference type="ARBA" id="ARBA00023186"/>
    </source>
</evidence>
<dbReference type="Gene3D" id="1.10.287.110">
    <property type="entry name" value="DnaJ domain"/>
    <property type="match status" value="1"/>
</dbReference>
<keyword evidence="1" id="KW-0143">Chaperone</keyword>
<keyword evidence="6" id="KW-1185">Reference proteome</keyword>
<evidence type="ECO:0000313" key="5">
    <source>
        <dbReference type="EMBL" id="KIM59104.1"/>
    </source>
</evidence>
<evidence type="ECO:0000259" key="4">
    <source>
        <dbReference type="PROSITE" id="PS50076"/>
    </source>
</evidence>
<accession>A0A0C3DSG7</accession>
<evidence type="ECO:0000256" key="2">
    <source>
        <dbReference type="SAM" id="Coils"/>
    </source>
</evidence>
<dbReference type="PANTHER" id="PTHR44157:SF1">
    <property type="entry name" value="DNAJ HOMOLOG SUBFAMILY C MEMBER 11"/>
    <property type="match status" value="1"/>
</dbReference>
<keyword evidence="3" id="KW-0472">Membrane</keyword>
<dbReference type="InterPro" id="IPR052243">
    <property type="entry name" value="Mito_inner_membrane_organizer"/>
</dbReference>
<dbReference type="STRING" id="1036808.A0A0C3DSG7"/>
<dbReference type="GO" id="GO:0042407">
    <property type="term" value="P:cristae formation"/>
    <property type="evidence" value="ECO:0007669"/>
    <property type="project" value="TreeGrafter"/>
</dbReference>
<dbReference type="AlphaFoldDB" id="A0A0C3DSG7"/>
<dbReference type="InParanoid" id="A0A0C3DSG7"/>
<gene>
    <name evidence="5" type="ORF">SCLCIDRAFT_1218102</name>
</gene>